<dbReference type="PROSITE" id="PS00893">
    <property type="entry name" value="NUDIX_BOX"/>
    <property type="match status" value="1"/>
</dbReference>
<comment type="similarity">
    <text evidence="1 3">Belongs to the Nudix hydrolase family.</text>
</comment>
<dbReference type="Gene3D" id="3.90.79.10">
    <property type="entry name" value="Nucleoside Triphosphate Pyrophosphohydrolase"/>
    <property type="match status" value="1"/>
</dbReference>
<evidence type="ECO:0000256" key="1">
    <source>
        <dbReference type="ARBA" id="ARBA00005582"/>
    </source>
</evidence>
<evidence type="ECO:0000259" key="4">
    <source>
        <dbReference type="PROSITE" id="PS51462"/>
    </source>
</evidence>
<accession>A0A846YBJ3</accession>
<dbReference type="Proteomes" id="UP000570678">
    <property type="component" value="Unassembled WGS sequence"/>
</dbReference>
<evidence type="ECO:0000313" key="6">
    <source>
        <dbReference type="Proteomes" id="UP000570678"/>
    </source>
</evidence>
<organism evidence="5 6">
    <name type="scientific">Nocardia flavorosea</name>
    <dbReference type="NCBI Taxonomy" id="53429"/>
    <lineage>
        <taxon>Bacteria</taxon>
        <taxon>Bacillati</taxon>
        <taxon>Actinomycetota</taxon>
        <taxon>Actinomycetes</taxon>
        <taxon>Mycobacteriales</taxon>
        <taxon>Nocardiaceae</taxon>
        <taxon>Nocardia</taxon>
    </lineage>
</organism>
<keyword evidence="6" id="KW-1185">Reference proteome</keyword>
<dbReference type="SUPFAM" id="SSF55811">
    <property type="entry name" value="Nudix"/>
    <property type="match status" value="1"/>
</dbReference>
<dbReference type="Pfam" id="PF00293">
    <property type="entry name" value="NUDIX"/>
    <property type="match status" value="1"/>
</dbReference>
<dbReference type="PROSITE" id="PS51462">
    <property type="entry name" value="NUDIX"/>
    <property type="match status" value="1"/>
</dbReference>
<dbReference type="EMBL" id="JAAXOT010000001">
    <property type="protein sequence ID" value="NKY55160.1"/>
    <property type="molecule type" value="Genomic_DNA"/>
</dbReference>
<evidence type="ECO:0000313" key="5">
    <source>
        <dbReference type="EMBL" id="NKY55160.1"/>
    </source>
</evidence>
<feature type="domain" description="Nudix hydrolase" evidence="4">
    <location>
        <begin position="4"/>
        <end position="142"/>
    </location>
</feature>
<evidence type="ECO:0000256" key="3">
    <source>
        <dbReference type="RuleBase" id="RU003476"/>
    </source>
</evidence>
<dbReference type="CDD" id="cd04663">
    <property type="entry name" value="NUDIX_Hydrolase"/>
    <property type="match status" value="1"/>
</dbReference>
<dbReference type="InterPro" id="IPR015797">
    <property type="entry name" value="NUDIX_hydrolase-like_dom_sf"/>
</dbReference>
<dbReference type="GO" id="GO:0016787">
    <property type="term" value="F:hydrolase activity"/>
    <property type="evidence" value="ECO:0007669"/>
    <property type="project" value="UniProtKB-KW"/>
</dbReference>
<dbReference type="RefSeq" id="WP_062970290.1">
    <property type="nucleotide sequence ID" value="NZ_JAAXOT010000001.1"/>
</dbReference>
<sequence length="142" mass="15896">MEQPRIRVAAYVIRRRTVPELLVFDHVGLPEAGTQIPAGGVQPGEGPEQAVVREVAEETGLFDVCVINRIAVDHRPHPRTRHPRRTTFFRLDTGPDTPDAWTHRVDGTGDDHGLEFACHFVALPLEKPLADKQDVWLDHLSS</sequence>
<gene>
    <name evidence="5" type="ORF">HGA15_03075</name>
</gene>
<dbReference type="InterPro" id="IPR020476">
    <property type="entry name" value="Nudix_hydrolase"/>
</dbReference>
<comment type="caution">
    <text evidence="5">The sequence shown here is derived from an EMBL/GenBank/DDBJ whole genome shotgun (WGS) entry which is preliminary data.</text>
</comment>
<proteinExistence type="inferred from homology"/>
<evidence type="ECO:0000256" key="2">
    <source>
        <dbReference type="ARBA" id="ARBA00022801"/>
    </source>
</evidence>
<dbReference type="AlphaFoldDB" id="A0A846YBJ3"/>
<dbReference type="PRINTS" id="PR00502">
    <property type="entry name" value="NUDIXFAMILY"/>
</dbReference>
<dbReference type="InterPro" id="IPR020084">
    <property type="entry name" value="NUDIX_hydrolase_CS"/>
</dbReference>
<keyword evidence="2 3" id="KW-0378">Hydrolase</keyword>
<name>A0A846YBJ3_9NOCA</name>
<dbReference type="InterPro" id="IPR000086">
    <property type="entry name" value="NUDIX_hydrolase_dom"/>
</dbReference>
<protein>
    <submittedName>
        <fullName evidence="5">NUDIX domain-containing protein</fullName>
    </submittedName>
</protein>
<reference evidence="5 6" key="1">
    <citation type="submission" date="2020-04" db="EMBL/GenBank/DDBJ databases">
        <title>MicrobeNet Type strains.</title>
        <authorList>
            <person name="Nicholson A.C."/>
        </authorList>
    </citation>
    <scope>NUCLEOTIDE SEQUENCE [LARGE SCALE GENOMIC DNA]</scope>
    <source>
        <strain evidence="5 6">JCM 3332</strain>
    </source>
</reference>